<proteinExistence type="predicted"/>
<evidence type="ECO:0000313" key="2">
    <source>
        <dbReference type="Proteomes" id="UP000178870"/>
    </source>
</evidence>
<gene>
    <name evidence="1" type="ORF">A2803_00460</name>
</gene>
<protein>
    <submittedName>
        <fullName evidence="1">Uncharacterized protein</fullName>
    </submittedName>
</protein>
<organism evidence="1 2">
    <name type="scientific">Candidatus Woesebacteria bacterium RIFCSPHIGHO2_01_FULL_44_21</name>
    <dbReference type="NCBI Taxonomy" id="1802503"/>
    <lineage>
        <taxon>Bacteria</taxon>
        <taxon>Candidatus Woeseibacteriota</taxon>
    </lineage>
</organism>
<evidence type="ECO:0000313" key="1">
    <source>
        <dbReference type="EMBL" id="OGM31618.1"/>
    </source>
</evidence>
<name>A0A1F7YY10_9BACT</name>
<accession>A0A1F7YY10</accession>
<reference evidence="1 2" key="1">
    <citation type="journal article" date="2016" name="Nat. Commun.">
        <title>Thousands of microbial genomes shed light on interconnected biogeochemical processes in an aquifer system.</title>
        <authorList>
            <person name="Anantharaman K."/>
            <person name="Brown C.T."/>
            <person name="Hug L.A."/>
            <person name="Sharon I."/>
            <person name="Castelle C.J."/>
            <person name="Probst A.J."/>
            <person name="Thomas B.C."/>
            <person name="Singh A."/>
            <person name="Wilkins M.J."/>
            <person name="Karaoz U."/>
            <person name="Brodie E.L."/>
            <person name="Williams K.H."/>
            <person name="Hubbard S.S."/>
            <person name="Banfield J.F."/>
        </authorList>
    </citation>
    <scope>NUCLEOTIDE SEQUENCE [LARGE SCALE GENOMIC DNA]</scope>
</reference>
<dbReference type="EMBL" id="MGGP01000023">
    <property type="protein sequence ID" value="OGM31618.1"/>
    <property type="molecule type" value="Genomic_DNA"/>
</dbReference>
<comment type="caution">
    <text evidence="1">The sequence shown here is derived from an EMBL/GenBank/DDBJ whole genome shotgun (WGS) entry which is preliminary data.</text>
</comment>
<dbReference type="Proteomes" id="UP000178870">
    <property type="component" value="Unassembled WGS sequence"/>
</dbReference>
<dbReference type="AlphaFoldDB" id="A0A1F7YY10"/>
<sequence>MPGVEQAKQTDIDEARRIISENRGIKESALLLINSDLPFEVIVNALREQGKDVLLKTETQTAYSISVFDRVNNVEEYSILLDESNPVVEFRHLSAFDLADPRDSLTDE</sequence>